<dbReference type="PROSITE" id="PS50893">
    <property type="entry name" value="ABC_TRANSPORTER_2"/>
    <property type="match status" value="1"/>
</dbReference>
<dbReference type="GO" id="GO:0005886">
    <property type="term" value="C:plasma membrane"/>
    <property type="evidence" value="ECO:0007669"/>
    <property type="project" value="UniProtKB-SubCell"/>
</dbReference>
<dbReference type="PANTHER" id="PTHR42711:SF19">
    <property type="entry name" value="DOXORUBICIN RESISTANCE ATP-BINDING PROTEIN DRRA"/>
    <property type="match status" value="1"/>
</dbReference>
<keyword evidence="2" id="KW-0813">Transport</keyword>
<comment type="subcellular location">
    <subcellularLocation>
        <location evidence="1">Cell membrane</location>
        <topology evidence="1">Peripheral membrane protein</topology>
        <orientation evidence="1">Cytoplasmic side</orientation>
    </subcellularLocation>
</comment>
<dbReference type="FunFam" id="3.40.50.300:FF:000589">
    <property type="entry name" value="ABC transporter, ATP-binding subunit"/>
    <property type="match status" value="1"/>
</dbReference>
<dbReference type="InterPro" id="IPR027417">
    <property type="entry name" value="P-loop_NTPase"/>
</dbReference>
<dbReference type="Pfam" id="PF00005">
    <property type="entry name" value="ABC_tran"/>
    <property type="match status" value="1"/>
</dbReference>
<feature type="compositionally biased region" description="Basic and acidic residues" evidence="9">
    <location>
        <begin position="1"/>
        <end position="11"/>
    </location>
</feature>
<dbReference type="InterPro" id="IPR003439">
    <property type="entry name" value="ABC_transporter-like_ATP-bd"/>
</dbReference>
<keyword evidence="5" id="KW-0067">ATP-binding</keyword>
<dbReference type="GO" id="GO:1900753">
    <property type="term" value="P:doxorubicin transport"/>
    <property type="evidence" value="ECO:0007669"/>
    <property type="project" value="InterPro"/>
</dbReference>
<evidence type="ECO:0000256" key="5">
    <source>
        <dbReference type="ARBA" id="ARBA00022840"/>
    </source>
</evidence>
<evidence type="ECO:0000313" key="11">
    <source>
        <dbReference type="EMBL" id="CAB4602732.1"/>
    </source>
</evidence>
<evidence type="ECO:0000256" key="9">
    <source>
        <dbReference type="SAM" id="MobiDB-lite"/>
    </source>
</evidence>
<dbReference type="GO" id="GO:0043215">
    <property type="term" value="P:daunorubicin transport"/>
    <property type="evidence" value="ECO:0007669"/>
    <property type="project" value="InterPro"/>
</dbReference>
<evidence type="ECO:0000256" key="2">
    <source>
        <dbReference type="ARBA" id="ARBA00022448"/>
    </source>
</evidence>
<dbReference type="SUPFAM" id="SSF52540">
    <property type="entry name" value="P-loop containing nucleoside triphosphate hydrolases"/>
    <property type="match status" value="1"/>
</dbReference>
<keyword evidence="3" id="KW-1003">Cell membrane</keyword>
<keyword evidence="4" id="KW-0547">Nucleotide-binding</keyword>
<evidence type="ECO:0000259" key="10">
    <source>
        <dbReference type="PROSITE" id="PS50893"/>
    </source>
</evidence>
<evidence type="ECO:0000256" key="6">
    <source>
        <dbReference type="ARBA" id="ARBA00022967"/>
    </source>
</evidence>
<evidence type="ECO:0000313" key="12">
    <source>
        <dbReference type="EMBL" id="CAB4923113.1"/>
    </source>
</evidence>
<evidence type="ECO:0000256" key="4">
    <source>
        <dbReference type="ARBA" id="ARBA00022741"/>
    </source>
</evidence>
<organism evidence="11">
    <name type="scientific">freshwater metagenome</name>
    <dbReference type="NCBI Taxonomy" id="449393"/>
    <lineage>
        <taxon>unclassified sequences</taxon>
        <taxon>metagenomes</taxon>
        <taxon>ecological metagenomes</taxon>
    </lineage>
</organism>
<accession>A0A6J6GN02</accession>
<evidence type="ECO:0000256" key="8">
    <source>
        <dbReference type="ARBA" id="ARBA00049985"/>
    </source>
</evidence>
<dbReference type="PANTHER" id="PTHR42711">
    <property type="entry name" value="ABC TRANSPORTER ATP-BINDING PROTEIN"/>
    <property type="match status" value="1"/>
</dbReference>
<evidence type="ECO:0000256" key="1">
    <source>
        <dbReference type="ARBA" id="ARBA00004413"/>
    </source>
</evidence>
<dbReference type="SMART" id="SM00382">
    <property type="entry name" value="AAA"/>
    <property type="match status" value="1"/>
</dbReference>
<feature type="domain" description="ABC transporter" evidence="10">
    <location>
        <begin position="39"/>
        <end position="270"/>
    </location>
</feature>
<keyword evidence="6" id="KW-1278">Translocase</keyword>
<reference evidence="11" key="1">
    <citation type="submission" date="2020-05" db="EMBL/GenBank/DDBJ databases">
        <authorList>
            <person name="Chiriac C."/>
            <person name="Salcher M."/>
            <person name="Ghai R."/>
            <person name="Kavagutti S V."/>
        </authorList>
    </citation>
    <scope>NUCLEOTIDE SEQUENCE</scope>
</reference>
<keyword evidence="7" id="KW-0472">Membrane</keyword>
<comment type="similarity">
    <text evidence="8">Belongs to the ABC transporter superfamily. Drug exporter-1 (DrugE1) (TC 3.A.1.105) family.</text>
</comment>
<dbReference type="GO" id="GO:0016887">
    <property type="term" value="F:ATP hydrolysis activity"/>
    <property type="evidence" value="ECO:0007669"/>
    <property type="project" value="InterPro"/>
</dbReference>
<name>A0A6J6GN02_9ZZZZ</name>
<dbReference type="EMBL" id="CAFBNA010000011">
    <property type="protein sequence ID" value="CAB4923113.1"/>
    <property type="molecule type" value="Genomic_DNA"/>
</dbReference>
<evidence type="ECO:0000256" key="7">
    <source>
        <dbReference type="ARBA" id="ARBA00023136"/>
    </source>
</evidence>
<dbReference type="EMBL" id="CAEZUO010000025">
    <property type="protein sequence ID" value="CAB4602732.1"/>
    <property type="molecule type" value="Genomic_DNA"/>
</dbReference>
<feature type="region of interest" description="Disordered" evidence="9">
    <location>
        <begin position="1"/>
        <end position="33"/>
    </location>
</feature>
<gene>
    <name evidence="11" type="ORF">UFOPK1827_00730</name>
    <name evidence="12" type="ORF">UFOPK3708_00375</name>
</gene>
<proteinExistence type="inferred from homology"/>
<dbReference type="Gene3D" id="3.40.50.300">
    <property type="entry name" value="P-loop containing nucleotide triphosphate hydrolases"/>
    <property type="match status" value="1"/>
</dbReference>
<dbReference type="PROSITE" id="PS00211">
    <property type="entry name" value="ABC_TRANSPORTER_1"/>
    <property type="match status" value="1"/>
</dbReference>
<protein>
    <submittedName>
        <fullName evidence="11">Unannotated protein</fullName>
    </submittedName>
</protein>
<dbReference type="GO" id="GO:0005524">
    <property type="term" value="F:ATP binding"/>
    <property type="evidence" value="ECO:0007669"/>
    <property type="project" value="UniProtKB-KW"/>
</dbReference>
<evidence type="ECO:0000256" key="3">
    <source>
        <dbReference type="ARBA" id="ARBA00022475"/>
    </source>
</evidence>
<dbReference type="NCBIfam" id="TIGR01188">
    <property type="entry name" value="drrA"/>
    <property type="match status" value="1"/>
</dbReference>
<dbReference type="InterPro" id="IPR017871">
    <property type="entry name" value="ABC_transporter-like_CS"/>
</dbReference>
<dbReference type="AlphaFoldDB" id="A0A6J6GN02"/>
<dbReference type="InterPro" id="IPR003593">
    <property type="entry name" value="AAA+_ATPase"/>
</dbReference>
<dbReference type="InterPro" id="IPR050763">
    <property type="entry name" value="ABC_transporter_ATP-binding"/>
</dbReference>
<sequence length="352" mass="37457">MDGRWHGERSLSAETDNGERQAPAAGSLAHRDEPMTAAIEAEGLTKTFGGEVKALNGVGFTVEKGTVLGLLGPNGAGKTTTVRVLTTTLTPDSGWARVNGLDVVKDANKVRASIGLAGQYAAVDENLTGRENLRMVGQLFQLSRKDASRVADELLEHFNLTEAANRPSKTYSGGMRRRLDIAAALVVRPPVLFLDEPTTGLDPNSRNSVWQIVEDLVENGTTVLLTTQYLEEADRLADNIVVVDRGAVIAEGTPAKLKSTLGETVLDLGFADTTTAASAINLFKGSWPAPPVLDGTMVELPIDAGPSQVMIALRTLDEAGIAPTTMTLREPSLDDVFLSLTGRRAELEEADV</sequence>
<dbReference type="InterPro" id="IPR005894">
    <property type="entry name" value="DrrA"/>
</dbReference>